<name>X6N1U5_RETFI</name>
<sequence length="252" mass="29247">GVTTKTPKLWGQLKNKKRTDNFDCFPFQLAKLMCCKYIRYEYYQIKFFQNYKSVVGMLIEELSLALLNELLNRWTDDDELRHSRNVAAIPSLSNYMIEVDHNDSTDTKHTTHFKTNLRFPFKPLTWQCESYTSPLLLAPFNQQGMIRFAMAKKKNNNVNYLNALDDTKANIIKNETVTSNGHFGKHILIITLQIEQNTLSIANLFTIRFSFTEIGNSFNVLLFANTIAFDNNSNDTTNNNKKKKKNMNNNCD</sequence>
<feature type="non-terminal residue" evidence="2">
    <location>
        <position position="1"/>
    </location>
</feature>
<dbReference type="Proteomes" id="UP000023152">
    <property type="component" value="Unassembled WGS sequence"/>
</dbReference>
<evidence type="ECO:0000313" key="3">
    <source>
        <dbReference type="Proteomes" id="UP000023152"/>
    </source>
</evidence>
<protein>
    <submittedName>
        <fullName evidence="2">Uncharacterized protein</fullName>
    </submittedName>
</protein>
<reference evidence="2 3" key="1">
    <citation type="journal article" date="2013" name="Curr. Biol.">
        <title>The Genome of the Foraminiferan Reticulomyxa filosa.</title>
        <authorList>
            <person name="Glockner G."/>
            <person name="Hulsmann N."/>
            <person name="Schleicher M."/>
            <person name="Noegel A.A."/>
            <person name="Eichinger L."/>
            <person name="Gallinger C."/>
            <person name="Pawlowski J."/>
            <person name="Sierra R."/>
            <person name="Euteneuer U."/>
            <person name="Pillet L."/>
            <person name="Moustafa A."/>
            <person name="Platzer M."/>
            <person name="Groth M."/>
            <person name="Szafranski K."/>
            <person name="Schliwa M."/>
        </authorList>
    </citation>
    <scope>NUCLEOTIDE SEQUENCE [LARGE SCALE GENOMIC DNA]</scope>
</reference>
<proteinExistence type="predicted"/>
<gene>
    <name evidence="2" type="ORF">RFI_17948</name>
</gene>
<dbReference type="AlphaFoldDB" id="X6N1U5"/>
<feature type="region of interest" description="Disordered" evidence="1">
    <location>
        <begin position="233"/>
        <end position="252"/>
    </location>
</feature>
<keyword evidence="3" id="KW-1185">Reference proteome</keyword>
<organism evidence="2 3">
    <name type="scientific">Reticulomyxa filosa</name>
    <dbReference type="NCBI Taxonomy" id="46433"/>
    <lineage>
        <taxon>Eukaryota</taxon>
        <taxon>Sar</taxon>
        <taxon>Rhizaria</taxon>
        <taxon>Retaria</taxon>
        <taxon>Foraminifera</taxon>
        <taxon>Monothalamids</taxon>
        <taxon>Reticulomyxidae</taxon>
        <taxon>Reticulomyxa</taxon>
    </lineage>
</organism>
<accession>X6N1U5</accession>
<comment type="caution">
    <text evidence="2">The sequence shown here is derived from an EMBL/GenBank/DDBJ whole genome shotgun (WGS) entry which is preliminary data.</text>
</comment>
<evidence type="ECO:0000256" key="1">
    <source>
        <dbReference type="SAM" id="MobiDB-lite"/>
    </source>
</evidence>
<dbReference type="EMBL" id="ASPP01013830">
    <property type="protein sequence ID" value="ETO19282.1"/>
    <property type="molecule type" value="Genomic_DNA"/>
</dbReference>
<evidence type="ECO:0000313" key="2">
    <source>
        <dbReference type="EMBL" id="ETO19282.1"/>
    </source>
</evidence>